<feature type="binding site" evidence="8">
    <location>
        <position position="379"/>
    </location>
    <ligand>
        <name>[4Fe-4S] cluster</name>
        <dbReference type="ChEBI" id="CHEBI:49883"/>
        <label>1</label>
    </ligand>
</feature>
<dbReference type="GO" id="GO:0009055">
    <property type="term" value="F:electron transfer activity"/>
    <property type="evidence" value="ECO:0007669"/>
    <property type="project" value="InterPro"/>
</dbReference>
<dbReference type="AlphaFoldDB" id="A0A1B3BBH5"/>
<dbReference type="PANTHER" id="PTHR43034:SF2">
    <property type="entry name" value="ION-TRANSLOCATING OXIDOREDUCTASE COMPLEX SUBUNIT C"/>
    <property type="match status" value="1"/>
</dbReference>
<dbReference type="InterPro" id="IPR026902">
    <property type="entry name" value="RnfC_N"/>
</dbReference>
<dbReference type="Pfam" id="PF13375">
    <property type="entry name" value="RnfC_N"/>
    <property type="match status" value="1"/>
</dbReference>
<evidence type="ECO:0000256" key="1">
    <source>
        <dbReference type="ARBA" id="ARBA00022448"/>
    </source>
</evidence>
<dbReference type="NCBIfam" id="TIGR01945">
    <property type="entry name" value="rnfC"/>
    <property type="match status" value="1"/>
</dbReference>
<evidence type="ECO:0000256" key="5">
    <source>
        <dbReference type="ARBA" id="ARBA00022982"/>
    </source>
</evidence>
<dbReference type="STRING" id="1144748.KS2013_1424"/>
<dbReference type="InterPro" id="IPR037225">
    <property type="entry name" value="Nuo51_FMN-bd_sf"/>
</dbReference>
<keyword evidence="5 8" id="KW-0249">Electron transport</keyword>
<dbReference type="SUPFAM" id="SSF142019">
    <property type="entry name" value="Nqo1 FMN-binding domain-like"/>
    <property type="match status" value="1"/>
</dbReference>
<keyword evidence="8" id="KW-1003">Cell membrane</keyword>
<feature type="binding site" evidence="8">
    <location>
        <position position="425"/>
    </location>
    <ligand>
        <name>[4Fe-4S] cluster</name>
        <dbReference type="ChEBI" id="CHEBI:49883"/>
        <label>1</label>
    </ligand>
</feature>
<feature type="binding site" evidence="8">
    <location>
        <position position="382"/>
    </location>
    <ligand>
        <name>[4Fe-4S] cluster</name>
        <dbReference type="ChEBI" id="CHEBI:49883"/>
        <label>1</label>
    </ligand>
</feature>
<feature type="binding site" evidence="8">
    <location>
        <position position="421"/>
    </location>
    <ligand>
        <name>[4Fe-4S] cluster</name>
        <dbReference type="ChEBI" id="CHEBI:49883"/>
        <label>2</label>
    </ligand>
</feature>
<comment type="subcellular location">
    <subcellularLocation>
        <location evidence="8">Cell inner membrane</location>
        <topology evidence="8">Peripheral membrane protein</topology>
    </subcellularLocation>
</comment>
<dbReference type="GO" id="GO:0005886">
    <property type="term" value="C:plasma membrane"/>
    <property type="evidence" value="ECO:0007669"/>
    <property type="project" value="UniProtKB-SubCell"/>
</dbReference>
<evidence type="ECO:0000256" key="8">
    <source>
        <dbReference type="HAMAP-Rule" id="MF_00461"/>
    </source>
</evidence>
<dbReference type="PROSITE" id="PS00198">
    <property type="entry name" value="4FE4S_FER_1"/>
    <property type="match status" value="1"/>
</dbReference>
<keyword evidence="8" id="KW-0997">Cell inner membrane</keyword>
<dbReference type="HAMAP" id="MF_00461">
    <property type="entry name" value="RsxC_RnfC"/>
    <property type="match status" value="1"/>
</dbReference>
<keyword evidence="2 8" id="KW-0004">4Fe-4S</keyword>
<keyword evidence="8" id="KW-0472">Membrane</keyword>
<dbReference type="Pfam" id="PF12838">
    <property type="entry name" value="Fer4_7"/>
    <property type="match status" value="1"/>
</dbReference>
<dbReference type="SUPFAM" id="SSF46548">
    <property type="entry name" value="alpha-helical ferredoxin"/>
    <property type="match status" value="1"/>
</dbReference>
<dbReference type="InterPro" id="IPR011538">
    <property type="entry name" value="Nuo51_FMN-bd"/>
</dbReference>
<organism evidence="11 12">
    <name type="scientific">Kangiella sediminilitoris</name>
    <dbReference type="NCBI Taxonomy" id="1144748"/>
    <lineage>
        <taxon>Bacteria</taxon>
        <taxon>Pseudomonadati</taxon>
        <taxon>Pseudomonadota</taxon>
        <taxon>Gammaproteobacteria</taxon>
        <taxon>Kangiellales</taxon>
        <taxon>Kangiellaceae</taxon>
        <taxon>Kangiella</taxon>
    </lineage>
</organism>
<dbReference type="KEGG" id="ksd:KS2013_1424"/>
<dbReference type="Proteomes" id="UP000094147">
    <property type="component" value="Chromosome"/>
</dbReference>
<dbReference type="Gene3D" id="3.40.50.11540">
    <property type="entry name" value="NADH-ubiquinone oxidoreductase 51kDa subunit"/>
    <property type="match status" value="1"/>
</dbReference>
<sequence length="529" mass="58424">MERSNFASEIPIFEIPGGVHPEEHKTRSNQADIRTLSLPDELIINIKGQAGNRSIPVVEVGDTVLKGQMIAECDGIFSSYQHAPTSGTIVAIEDRTIAHPSGLSDQCIIIQPDGKDKWCQLTPVRDFDQLSREEMLATIFESGIVGLGGASFPAHIKLKRESGIHTLIINAAECEPYITCDDRLLREHSREVLKGAEVISKLYSDIDIVVGIEDNKPSAIDALVSARKELGFSNIKIAVVPTKYPSGGEKQLIQIITGKEVPHGKLPADLGLVMHNVGTCFAIYETFYLGKPLIQRLVTLTGDACKEPGNYWVPFGTPVSHIINQTHAESPKRIIMGGPMMGYELPSTEVGIVKATNCIIMSAEGELGFDNPTLPCIRCGACMDACPASLLPQQLYWHAQADEFDKAEEYDLFDCIECGACAYVCPSHIPLVQYYRYAKSSIKNNRIEKTKAEKARQRHEARQERLERVKREKAERHRKAAEARKKAAQKAGKKDEKKAAVQAALERVKAKKKAQENKDDNKPATGEEK</sequence>
<dbReference type="EMBL" id="CP012418">
    <property type="protein sequence ID" value="AOE50136.1"/>
    <property type="molecule type" value="Genomic_DNA"/>
</dbReference>
<evidence type="ECO:0000313" key="12">
    <source>
        <dbReference type="Proteomes" id="UP000094147"/>
    </source>
</evidence>
<dbReference type="GO" id="GO:0022900">
    <property type="term" value="P:electron transport chain"/>
    <property type="evidence" value="ECO:0007669"/>
    <property type="project" value="UniProtKB-UniRule"/>
</dbReference>
<comment type="similarity">
    <text evidence="8">Belongs to the 4Fe4S bacterial-type ferredoxin family. RnfC subfamily.</text>
</comment>
<evidence type="ECO:0000256" key="2">
    <source>
        <dbReference type="ARBA" id="ARBA00022485"/>
    </source>
</evidence>
<feature type="domain" description="4Fe-4S ferredoxin-type" evidence="10">
    <location>
        <begin position="406"/>
        <end position="435"/>
    </location>
</feature>
<dbReference type="InterPro" id="IPR017900">
    <property type="entry name" value="4Fe4S_Fe_S_CS"/>
</dbReference>
<dbReference type="OrthoDB" id="9767754at2"/>
<dbReference type="GO" id="GO:0051539">
    <property type="term" value="F:4 iron, 4 sulfur cluster binding"/>
    <property type="evidence" value="ECO:0007669"/>
    <property type="project" value="UniProtKB-KW"/>
</dbReference>
<comment type="function">
    <text evidence="8">Part of a membrane-bound complex that couples electron transfer with translocation of ions across the membrane.</text>
</comment>
<comment type="cofactor">
    <cofactor evidence="8">
        <name>[4Fe-4S] cluster</name>
        <dbReference type="ChEBI" id="CHEBI:49883"/>
    </cofactor>
    <text evidence="8">Binds 2 [4Fe-4S] clusters per subunit.</text>
</comment>
<dbReference type="FunFam" id="3.30.70.20:FF:000044">
    <property type="entry name" value="Ion-translocating oxidoreductase complex subunit C"/>
    <property type="match status" value="1"/>
</dbReference>
<dbReference type="GO" id="GO:0046872">
    <property type="term" value="F:metal ion binding"/>
    <property type="evidence" value="ECO:0007669"/>
    <property type="project" value="UniProtKB-KW"/>
</dbReference>
<feature type="compositionally biased region" description="Basic and acidic residues" evidence="9">
    <location>
        <begin position="513"/>
        <end position="529"/>
    </location>
</feature>
<keyword evidence="3 8" id="KW-0479">Metal-binding</keyword>
<proteinExistence type="inferred from homology"/>
<protein>
    <recommendedName>
        <fullName evidence="8">Ion-translocating oxidoreductase complex subunit C</fullName>
        <ecNumber evidence="8">7.-.-.-</ecNumber>
    </recommendedName>
    <alternativeName>
        <fullName evidence="8">Rnf electron transport complex subunit C</fullName>
    </alternativeName>
</protein>
<dbReference type="InterPro" id="IPR010208">
    <property type="entry name" value="Ion_transpt_RnfC/RsxC"/>
</dbReference>
<keyword evidence="7 8" id="KW-0411">Iron-sulfur</keyword>
<dbReference type="NCBIfam" id="NF003454">
    <property type="entry name" value="PRK05035.1"/>
    <property type="match status" value="1"/>
</dbReference>
<feature type="binding site" evidence="8">
    <location>
        <position position="415"/>
    </location>
    <ligand>
        <name>[4Fe-4S] cluster</name>
        <dbReference type="ChEBI" id="CHEBI:49883"/>
        <label>2</label>
    </ligand>
</feature>
<feature type="binding site" evidence="8">
    <location>
        <position position="376"/>
    </location>
    <ligand>
        <name>[4Fe-4S] cluster</name>
        <dbReference type="ChEBI" id="CHEBI:49883"/>
        <label>1</label>
    </ligand>
</feature>
<keyword evidence="8" id="KW-1278">Translocase</keyword>
<evidence type="ECO:0000256" key="3">
    <source>
        <dbReference type="ARBA" id="ARBA00022723"/>
    </source>
</evidence>
<keyword evidence="1 8" id="KW-0813">Transport</keyword>
<feature type="region of interest" description="Disordered" evidence="9">
    <location>
        <begin position="450"/>
        <end position="529"/>
    </location>
</feature>
<reference evidence="12" key="1">
    <citation type="submission" date="2015-08" db="EMBL/GenBank/DDBJ databases">
        <authorList>
            <person name="Kim K.M."/>
        </authorList>
    </citation>
    <scope>NUCLEOTIDE SEQUENCE [LARGE SCALE GENOMIC DNA]</scope>
    <source>
        <strain evidence="12">KCTC 23892</strain>
    </source>
</reference>
<feature type="domain" description="4Fe-4S ferredoxin-type" evidence="10">
    <location>
        <begin position="365"/>
        <end position="396"/>
    </location>
</feature>
<evidence type="ECO:0000256" key="6">
    <source>
        <dbReference type="ARBA" id="ARBA00023004"/>
    </source>
</evidence>
<gene>
    <name evidence="8" type="primary">rnfC</name>
    <name evidence="11" type="ORF">KS2013_1424</name>
</gene>
<keyword evidence="12" id="KW-1185">Reference proteome</keyword>
<keyword evidence="4 8" id="KW-0677">Repeat</keyword>
<dbReference type="EC" id="7.-.-.-" evidence="8"/>
<dbReference type="PROSITE" id="PS51379">
    <property type="entry name" value="4FE4S_FER_2"/>
    <property type="match status" value="2"/>
</dbReference>
<evidence type="ECO:0000259" key="10">
    <source>
        <dbReference type="PROSITE" id="PS51379"/>
    </source>
</evidence>
<dbReference type="InterPro" id="IPR017896">
    <property type="entry name" value="4Fe4S_Fe-S-bd"/>
</dbReference>
<dbReference type="Gene3D" id="3.30.70.20">
    <property type="match status" value="1"/>
</dbReference>
<dbReference type="Pfam" id="PF01512">
    <property type="entry name" value="Complex1_51K"/>
    <property type="match status" value="1"/>
</dbReference>
<accession>A0A1B3BBH5</accession>
<feature type="binding site" evidence="8">
    <location>
        <position position="418"/>
    </location>
    <ligand>
        <name>[4Fe-4S] cluster</name>
        <dbReference type="ChEBI" id="CHEBI:49883"/>
        <label>2</label>
    </ligand>
</feature>
<feature type="binding site" evidence="8">
    <location>
        <position position="386"/>
    </location>
    <ligand>
        <name>[4Fe-4S] cluster</name>
        <dbReference type="ChEBI" id="CHEBI:49883"/>
        <label>2</label>
    </ligand>
</feature>
<dbReference type="PANTHER" id="PTHR43034">
    <property type="entry name" value="ION-TRANSLOCATING OXIDOREDUCTASE COMPLEX SUBUNIT C"/>
    <property type="match status" value="1"/>
</dbReference>
<evidence type="ECO:0000256" key="7">
    <source>
        <dbReference type="ARBA" id="ARBA00023014"/>
    </source>
</evidence>
<evidence type="ECO:0000256" key="9">
    <source>
        <dbReference type="SAM" id="MobiDB-lite"/>
    </source>
</evidence>
<keyword evidence="6 8" id="KW-0408">Iron</keyword>
<evidence type="ECO:0000313" key="11">
    <source>
        <dbReference type="EMBL" id="AOE50136.1"/>
    </source>
</evidence>
<dbReference type="PATRIC" id="fig|1144748.3.peg.1434"/>
<feature type="compositionally biased region" description="Basic and acidic residues" evidence="9">
    <location>
        <begin position="450"/>
        <end position="485"/>
    </location>
</feature>
<comment type="subunit">
    <text evidence="8">The complex is composed of six subunits: RnfA, RnfB, RnfC, RnfD, RnfE and RnfG.</text>
</comment>
<name>A0A1B3BBH5_9GAMM</name>
<evidence type="ECO:0000256" key="4">
    <source>
        <dbReference type="ARBA" id="ARBA00022737"/>
    </source>
</evidence>